<reference evidence="5" key="1">
    <citation type="submission" date="2024-07" db="EMBL/GenBank/DDBJ databases">
        <title>Two chromosome-level genome assemblies of Korean endemic species Abeliophyllum distichum and Forsythia ovata (Oleaceae).</title>
        <authorList>
            <person name="Jang H."/>
        </authorList>
    </citation>
    <scope>NUCLEOTIDE SEQUENCE [LARGE SCALE GENOMIC DNA]</scope>
</reference>
<comment type="caution">
    <text evidence="4">The sequence shown here is derived from an EMBL/GenBank/DDBJ whole genome shotgun (WGS) entry which is preliminary data.</text>
</comment>
<evidence type="ECO:0000259" key="2">
    <source>
        <dbReference type="Pfam" id="PF02037"/>
    </source>
</evidence>
<dbReference type="Pfam" id="PF02037">
    <property type="entry name" value="SAP"/>
    <property type="match status" value="1"/>
</dbReference>
<dbReference type="EMBL" id="JBFOLJ010000002">
    <property type="protein sequence ID" value="KAL2552064.1"/>
    <property type="molecule type" value="Genomic_DNA"/>
</dbReference>
<dbReference type="PANTHER" id="PTHR35323:SF2">
    <property type="entry name" value="SAP DOMAIN-CONTAINING PROTEIN"/>
    <property type="match status" value="1"/>
</dbReference>
<feature type="domain" description="DUF7699" evidence="3">
    <location>
        <begin position="154"/>
        <end position="238"/>
    </location>
</feature>
<dbReference type="InterPro" id="IPR036361">
    <property type="entry name" value="SAP_dom_sf"/>
</dbReference>
<evidence type="ECO:0000256" key="1">
    <source>
        <dbReference type="SAM" id="MobiDB-lite"/>
    </source>
</evidence>
<sequence>MKSNKRTFVEISSSSDESEYEPEDADDTVEEISSSNSCDDDDYDDDGSEWNESEYEEEKDQEEEDDDDNVETHVEETDESMCNTVIQFLQGRNDLQELNLIECKAYLRRHGLRLSGTKPDCIERIKEHWRIKDRDCEALYPRSSFTIDCTGDVCKGDVVLFNQKVYKNFDKMTRRGSPLGRRTVVGRIVKENYGAAKQQHTFTVEVLWSKGTKKLPPLFPLLVKGRNLYKLRTFRQRWNNEKKRLNVLSEKHKRGAAARSARAMRKTKVVKKTNKSHTNKGMKRHKSFHHAAPSERKETGNMQMNHVNEPANALRGNQNSIYHHQSSSQFQALNSKQKGDFRGPEFQGKHRNLIPPNQVQKTPFLPYIYNPSQDFHHFDSNLYNRRGHYQFPSHRGSVSAVGLPHFHPLSHSVSAPASESQEFSHGRYFYHTRPHANRVSGSRKFDRFPNW</sequence>
<evidence type="ECO:0000259" key="3">
    <source>
        <dbReference type="Pfam" id="PF24766"/>
    </source>
</evidence>
<organism evidence="4 5">
    <name type="scientific">Forsythia ovata</name>
    <dbReference type="NCBI Taxonomy" id="205694"/>
    <lineage>
        <taxon>Eukaryota</taxon>
        <taxon>Viridiplantae</taxon>
        <taxon>Streptophyta</taxon>
        <taxon>Embryophyta</taxon>
        <taxon>Tracheophyta</taxon>
        <taxon>Spermatophyta</taxon>
        <taxon>Magnoliopsida</taxon>
        <taxon>eudicotyledons</taxon>
        <taxon>Gunneridae</taxon>
        <taxon>Pentapetalae</taxon>
        <taxon>asterids</taxon>
        <taxon>lamiids</taxon>
        <taxon>Lamiales</taxon>
        <taxon>Oleaceae</taxon>
        <taxon>Forsythieae</taxon>
        <taxon>Forsythia</taxon>
    </lineage>
</organism>
<dbReference type="PANTHER" id="PTHR35323">
    <property type="entry name" value="SAP DOMAIN-CONTAINING PROTEIN"/>
    <property type="match status" value="1"/>
</dbReference>
<dbReference type="Pfam" id="PF24766">
    <property type="entry name" value="DUF7699"/>
    <property type="match status" value="1"/>
</dbReference>
<dbReference type="InterPro" id="IPR003034">
    <property type="entry name" value="SAP_dom"/>
</dbReference>
<feature type="compositionally biased region" description="Basic residues" evidence="1">
    <location>
        <begin position="251"/>
        <end position="289"/>
    </location>
</feature>
<feature type="compositionally biased region" description="Acidic residues" evidence="1">
    <location>
        <begin position="16"/>
        <end position="30"/>
    </location>
</feature>
<feature type="compositionally biased region" description="Acidic residues" evidence="1">
    <location>
        <begin position="38"/>
        <end position="69"/>
    </location>
</feature>
<dbReference type="AlphaFoldDB" id="A0ABD1WQW7"/>
<feature type="region of interest" description="Disordered" evidence="1">
    <location>
        <begin position="250"/>
        <end position="297"/>
    </location>
</feature>
<gene>
    <name evidence="4" type="ORF">Fot_05683</name>
</gene>
<accession>A0ABD1WQW7</accession>
<dbReference type="SUPFAM" id="SSF68906">
    <property type="entry name" value="SAP domain"/>
    <property type="match status" value="1"/>
</dbReference>
<evidence type="ECO:0000313" key="4">
    <source>
        <dbReference type="EMBL" id="KAL2552064.1"/>
    </source>
</evidence>
<name>A0ABD1WQW7_9LAMI</name>
<dbReference type="Proteomes" id="UP001604277">
    <property type="component" value="Unassembled WGS sequence"/>
</dbReference>
<evidence type="ECO:0000313" key="5">
    <source>
        <dbReference type="Proteomes" id="UP001604277"/>
    </source>
</evidence>
<dbReference type="InterPro" id="IPR056116">
    <property type="entry name" value="DUF7699"/>
</dbReference>
<feature type="domain" description="SAP" evidence="2">
    <location>
        <begin position="94"/>
        <end position="130"/>
    </location>
</feature>
<protein>
    <submittedName>
        <fullName evidence="4">Zinc finger CCCH domain-containing protein 62-like</fullName>
    </submittedName>
</protein>
<proteinExistence type="predicted"/>
<keyword evidence="5" id="KW-1185">Reference proteome</keyword>
<feature type="region of interest" description="Disordered" evidence="1">
    <location>
        <begin position="1"/>
        <end position="77"/>
    </location>
</feature>